<evidence type="ECO:0008006" key="3">
    <source>
        <dbReference type="Google" id="ProtNLM"/>
    </source>
</evidence>
<dbReference type="Proteomes" id="UP001361570">
    <property type="component" value="Unassembled WGS sequence"/>
</dbReference>
<sequence>MAMTLRLSAAQTEALRAQARVEGASMQDVAKRAVEEYVVRHARSTPLDLVLDVELVRYAAAIDGLSRWTD</sequence>
<proteinExistence type="predicted"/>
<organism evidence="1 2">
    <name type="scientific">Klenkia sesuvii</name>
    <dbReference type="NCBI Taxonomy" id="3103137"/>
    <lineage>
        <taxon>Bacteria</taxon>
        <taxon>Bacillati</taxon>
        <taxon>Actinomycetota</taxon>
        <taxon>Actinomycetes</taxon>
        <taxon>Geodermatophilales</taxon>
        <taxon>Geodermatophilaceae</taxon>
        <taxon>Klenkia</taxon>
    </lineage>
</organism>
<dbReference type="RefSeq" id="WP_336405790.1">
    <property type="nucleotide sequence ID" value="NZ_JBAPLU010000024.1"/>
</dbReference>
<dbReference type="EMBL" id="JBAPLU010000024">
    <property type="protein sequence ID" value="MEI4273674.1"/>
    <property type="molecule type" value="Genomic_DNA"/>
</dbReference>
<name>A0ABU8DXV8_9ACTN</name>
<gene>
    <name evidence="1" type="ORF">TEK04_18290</name>
</gene>
<reference evidence="1 2" key="1">
    <citation type="submission" date="2024-03" db="EMBL/GenBank/DDBJ databases">
        <title>Draft genome sequence of Klenkia sp. LSe6-5.</title>
        <authorList>
            <person name="Duangmal K."/>
            <person name="Chantavorakit T."/>
        </authorList>
    </citation>
    <scope>NUCLEOTIDE SEQUENCE [LARGE SCALE GENOMIC DNA]</scope>
    <source>
        <strain evidence="1 2">LSe6-5</strain>
    </source>
</reference>
<protein>
    <recommendedName>
        <fullName evidence="3">Ribbon-helix-helix protein, copG family</fullName>
    </recommendedName>
</protein>
<keyword evidence="2" id="KW-1185">Reference proteome</keyword>
<accession>A0ABU8DXV8</accession>
<comment type="caution">
    <text evidence="1">The sequence shown here is derived from an EMBL/GenBank/DDBJ whole genome shotgun (WGS) entry which is preliminary data.</text>
</comment>
<evidence type="ECO:0000313" key="2">
    <source>
        <dbReference type="Proteomes" id="UP001361570"/>
    </source>
</evidence>
<evidence type="ECO:0000313" key="1">
    <source>
        <dbReference type="EMBL" id="MEI4273674.1"/>
    </source>
</evidence>